<dbReference type="Proteomes" id="UP000429607">
    <property type="component" value="Unassembled WGS sequence"/>
</dbReference>
<comment type="caution">
    <text evidence="1">The sequence shown here is derived from an EMBL/GenBank/DDBJ whole genome shotgun (WGS) entry which is preliminary data.</text>
</comment>
<gene>
    <name evidence="2" type="ORF">PR001_g20373</name>
    <name evidence="1" type="ORF">PR002_g20942</name>
    <name evidence="3" type="ORF">PR003_g22816</name>
</gene>
<dbReference type="Proteomes" id="UP000434957">
    <property type="component" value="Unassembled WGS sequence"/>
</dbReference>
<dbReference type="EMBL" id="QXFV01001999">
    <property type="protein sequence ID" value="KAE8994530.1"/>
    <property type="molecule type" value="Genomic_DNA"/>
</dbReference>
<keyword evidence="5" id="KW-1185">Reference proteome</keyword>
<organism evidence="1 6">
    <name type="scientific">Phytophthora rubi</name>
    <dbReference type="NCBI Taxonomy" id="129364"/>
    <lineage>
        <taxon>Eukaryota</taxon>
        <taxon>Sar</taxon>
        <taxon>Stramenopiles</taxon>
        <taxon>Oomycota</taxon>
        <taxon>Peronosporomycetes</taxon>
        <taxon>Peronosporales</taxon>
        <taxon>Peronosporaceae</taxon>
        <taxon>Phytophthora</taxon>
    </lineage>
</organism>
<reference evidence="4 6" key="1">
    <citation type="submission" date="2018-09" db="EMBL/GenBank/DDBJ databases">
        <title>Genomic investigation of the strawberry pathogen Phytophthora fragariae indicates pathogenicity is determined by transcriptional variation in three key races.</title>
        <authorList>
            <person name="Adams T.M."/>
            <person name="Armitage A.D."/>
            <person name="Sobczyk M.K."/>
            <person name="Bates H.J."/>
            <person name="Dunwell J.M."/>
            <person name="Nellist C.F."/>
            <person name="Harrison R.J."/>
        </authorList>
    </citation>
    <scope>NUCLEOTIDE SEQUENCE [LARGE SCALE GENOMIC DNA]</scope>
    <source>
        <strain evidence="2 4">SCRP249</strain>
        <strain evidence="1 6">SCRP324</strain>
        <strain evidence="3 5">SCRP333</strain>
    </source>
</reference>
<proteinExistence type="predicted"/>
<dbReference type="Proteomes" id="UP000435112">
    <property type="component" value="Unassembled WGS sequence"/>
</dbReference>
<dbReference type="EMBL" id="QXFT01002320">
    <property type="protein sequence ID" value="KAE9300155.1"/>
    <property type="molecule type" value="Genomic_DNA"/>
</dbReference>
<evidence type="ECO:0000313" key="1">
    <source>
        <dbReference type="EMBL" id="KAE8991155.1"/>
    </source>
</evidence>
<evidence type="ECO:0000313" key="3">
    <source>
        <dbReference type="EMBL" id="KAE9300155.1"/>
    </source>
</evidence>
<dbReference type="OrthoDB" id="112641at2759"/>
<evidence type="ECO:0000313" key="2">
    <source>
        <dbReference type="EMBL" id="KAE8994530.1"/>
    </source>
</evidence>
<dbReference type="EMBL" id="QXFU01002055">
    <property type="protein sequence ID" value="KAE8991155.1"/>
    <property type="molecule type" value="Genomic_DNA"/>
</dbReference>
<dbReference type="AlphaFoldDB" id="A0A6A3JFC3"/>
<sequence length="55" mass="6433">MVQPLKYTAEGIPKTWDGKDWQIYKWEMKTVFQEKKLTDIVDGLIDRSSLSSAEK</sequence>
<evidence type="ECO:0000313" key="6">
    <source>
        <dbReference type="Proteomes" id="UP000435112"/>
    </source>
</evidence>
<evidence type="ECO:0000313" key="5">
    <source>
        <dbReference type="Proteomes" id="UP000434957"/>
    </source>
</evidence>
<accession>A0A6A3JFC3</accession>
<evidence type="ECO:0000313" key="4">
    <source>
        <dbReference type="Proteomes" id="UP000429607"/>
    </source>
</evidence>
<name>A0A6A3JFC3_9STRA</name>
<protein>
    <submittedName>
        <fullName evidence="1">Uncharacterized protein</fullName>
    </submittedName>
</protein>